<evidence type="ECO:0000259" key="3">
    <source>
        <dbReference type="PROSITE" id="PS51332"/>
    </source>
</evidence>
<dbReference type="Proteomes" id="UP000217784">
    <property type="component" value="Unassembled WGS sequence"/>
</dbReference>
<dbReference type="GO" id="GO:0046653">
    <property type="term" value="P:tetrahydrofolate metabolic process"/>
    <property type="evidence" value="ECO:0007669"/>
    <property type="project" value="TreeGrafter"/>
</dbReference>
<dbReference type="GO" id="GO:0008705">
    <property type="term" value="F:methionine synthase activity"/>
    <property type="evidence" value="ECO:0007669"/>
    <property type="project" value="TreeGrafter"/>
</dbReference>
<keyword evidence="1" id="KW-0479">Metal-binding</keyword>
<accession>A0A2A2H621</accession>
<dbReference type="SUPFAM" id="SSF52242">
    <property type="entry name" value="Cobalamin (vitamin B12)-binding domain"/>
    <property type="match status" value="1"/>
</dbReference>
<proteinExistence type="predicted"/>
<dbReference type="Pfam" id="PF02310">
    <property type="entry name" value="B12-binding"/>
    <property type="match status" value="1"/>
</dbReference>
<dbReference type="EMBL" id="LMVM01000012">
    <property type="protein sequence ID" value="PAV04879.1"/>
    <property type="molecule type" value="Genomic_DNA"/>
</dbReference>
<dbReference type="Gene3D" id="1.10.1240.10">
    <property type="entry name" value="Methionine synthase domain"/>
    <property type="match status" value="1"/>
</dbReference>
<evidence type="ECO:0000259" key="4">
    <source>
        <dbReference type="PROSITE" id="PS51337"/>
    </source>
</evidence>
<evidence type="ECO:0000313" key="6">
    <source>
        <dbReference type="Proteomes" id="UP000217784"/>
    </source>
</evidence>
<dbReference type="InterPro" id="IPR036724">
    <property type="entry name" value="Cobalamin-bd_sf"/>
</dbReference>
<feature type="domain" description="B12-binding" evidence="3">
    <location>
        <begin position="130"/>
        <end position="260"/>
    </location>
</feature>
<dbReference type="PANTHER" id="PTHR45833:SF1">
    <property type="entry name" value="METHIONINE SYNTHASE"/>
    <property type="match status" value="1"/>
</dbReference>
<organism evidence="5 6">
    <name type="scientific">Methanobacterium bryantii</name>
    <dbReference type="NCBI Taxonomy" id="2161"/>
    <lineage>
        <taxon>Archaea</taxon>
        <taxon>Methanobacteriati</taxon>
        <taxon>Methanobacteriota</taxon>
        <taxon>Methanomada group</taxon>
        <taxon>Methanobacteria</taxon>
        <taxon>Methanobacteriales</taxon>
        <taxon>Methanobacteriaceae</taxon>
        <taxon>Methanobacterium</taxon>
    </lineage>
</organism>
<dbReference type="GO" id="GO:0005829">
    <property type="term" value="C:cytosol"/>
    <property type="evidence" value="ECO:0007669"/>
    <property type="project" value="TreeGrafter"/>
</dbReference>
<dbReference type="SUPFAM" id="SSF47644">
    <property type="entry name" value="Methionine synthase domain"/>
    <property type="match status" value="1"/>
</dbReference>
<dbReference type="GO" id="GO:0050667">
    <property type="term" value="P:homocysteine metabolic process"/>
    <property type="evidence" value="ECO:0007669"/>
    <property type="project" value="TreeGrafter"/>
</dbReference>
<gene>
    <name evidence="5" type="ORF">ASJ80_11260</name>
</gene>
<dbReference type="SMART" id="SM01018">
    <property type="entry name" value="B12-binding_2"/>
    <property type="match status" value="1"/>
</dbReference>
<dbReference type="PROSITE" id="PS51337">
    <property type="entry name" value="B12_BINDING_NTER"/>
    <property type="match status" value="1"/>
</dbReference>
<sequence>MNYIEELESKLDQDFIAVRYNVELEGPAITPENDPDVQTILPKEEPYRSIARAVLRGDTEEAVSKVKEGLKSGETPMDVINNGLMKGMDAVNELYTKGFYFLPDLMLSGDSMMEGLKESEKALGHKSETKGTVVSFVAEGDPHDIGKNLVVMFLRANGYDAIDLGRDVPNEEVIKAVKEYKPIFMTGTALMTTTMTAFPKVVEELEKNGLEVPAIGCGGGSVRKDFVESFPMSVYGVEAYHAPKLADSILKDKKTWKDIRKEYSQIVGEFVPEYD</sequence>
<dbReference type="OrthoDB" id="134276at2157"/>
<dbReference type="GO" id="GO:0031419">
    <property type="term" value="F:cobalamin binding"/>
    <property type="evidence" value="ECO:0007669"/>
    <property type="project" value="InterPro"/>
</dbReference>
<dbReference type="NCBIfam" id="NF040669">
    <property type="entry name" value="MtaC2_Meth"/>
    <property type="match status" value="1"/>
</dbReference>
<dbReference type="InterPro" id="IPR050554">
    <property type="entry name" value="Met_Synthase/Corrinoid"/>
</dbReference>
<keyword evidence="2" id="KW-0170">Cobalt</keyword>
<evidence type="ECO:0000256" key="1">
    <source>
        <dbReference type="ARBA" id="ARBA00022723"/>
    </source>
</evidence>
<dbReference type="RefSeq" id="WP_069585577.1">
    <property type="nucleotide sequence ID" value="NZ_LMVM01000012.1"/>
</dbReference>
<dbReference type="PANTHER" id="PTHR45833">
    <property type="entry name" value="METHIONINE SYNTHASE"/>
    <property type="match status" value="1"/>
</dbReference>
<dbReference type="Gene3D" id="3.40.50.280">
    <property type="entry name" value="Cobalamin-binding domain"/>
    <property type="match status" value="1"/>
</dbReference>
<feature type="domain" description="B12-binding N-terminal" evidence="4">
    <location>
        <begin position="37"/>
        <end position="131"/>
    </location>
</feature>
<name>A0A2A2H621_METBR</name>
<comment type="caution">
    <text evidence="5">The sequence shown here is derived from an EMBL/GenBank/DDBJ whole genome shotgun (WGS) entry which is preliminary data.</text>
</comment>
<dbReference type="AlphaFoldDB" id="A0A2A2H621"/>
<reference evidence="5 6" key="1">
    <citation type="journal article" date="2017" name="BMC Genomics">
        <title>Genomic analysis of methanogenic archaea reveals a shift towards energy conservation.</title>
        <authorList>
            <person name="Gilmore S.P."/>
            <person name="Henske J.K."/>
            <person name="Sexton J.A."/>
            <person name="Solomon K.V."/>
            <person name="Seppala S."/>
            <person name="Yoo J.I."/>
            <person name="Huyett L.M."/>
            <person name="Pressman A."/>
            <person name="Cogan J.Z."/>
            <person name="Kivenson V."/>
            <person name="Peng X."/>
            <person name="Tan Y."/>
            <person name="Valentine D.L."/>
            <person name="O'Malley M.A."/>
        </authorList>
    </citation>
    <scope>NUCLEOTIDE SEQUENCE [LARGE SCALE GENOMIC DNA]</scope>
    <source>
        <strain evidence="5 6">M.o.H.</strain>
    </source>
</reference>
<evidence type="ECO:0000256" key="2">
    <source>
        <dbReference type="ARBA" id="ARBA00023285"/>
    </source>
</evidence>
<dbReference type="PROSITE" id="PS51332">
    <property type="entry name" value="B12_BINDING"/>
    <property type="match status" value="1"/>
</dbReference>
<protein>
    <submittedName>
        <fullName evidence="5">Cobalamin-binding protein</fullName>
    </submittedName>
</protein>
<dbReference type="GO" id="GO:0046872">
    <property type="term" value="F:metal ion binding"/>
    <property type="evidence" value="ECO:0007669"/>
    <property type="project" value="UniProtKB-KW"/>
</dbReference>
<dbReference type="Pfam" id="PF02607">
    <property type="entry name" value="B12-binding_2"/>
    <property type="match status" value="1"/>
</dbReference>
<dbReference type="InterPro" id="IPR006158">
    <property type="entry name" value="Cobalamin-bd"/>
</dbReference>
<keyword evidence="6" id="KW-1185">Reference proteome</keyword>
<dbReference type="InterPro" id="IPR003759">
    <property type="entry name" value="Cbl-bd_cap"/>
</dbReference>
<dbReference type="InterPro" id="IPR036594">
    <property type="entry name" value="Meth_synthase_dom"/>
</dbReference>
<evidence type="ECO:0000313" key="5">
    <source>
        <dbReference type="EMBL" id="PAV04879.1"/>
    </source>
</evidence>